<organism evidence="1 2">
    <name type="scientific">Nocardioides lentus</name>
    <dbReference type="NCBI Taxonomy" id="338077"/>
    <lineage>
        <taxon>Bacteria</taxon>
        <taxon>Bacillati</taxon>
        <taxon>Actinomycetota</taxon>
        <taxon>Actinomycetes</taxon>
        <taxon>Propionibacteriales</taxon>
        <taxon>Nocardioidaceae</taxon>
        <taxon>Nocardioides</taxon>
    </lineage>
</organism>
<comment type="caution">
    <text evidence="1">The sequence shown here is derived from an EMBL/GenBank/DDBJ whole genome shotgun (WGS) entry which is preliminary data.</text>
</comment>
<protein>
    <submittedName>
        <fullName evidence="1">Uncharacterized protein</fullName>
    </submittedName>
</protein>
<dbReference type="EMBL" id="BAAAMY010000001">
    <property type="protein sequence ID" value="GAA1905825.1"/>
    <property type="molecule type" value="Genomic_DNA"/>
</dbReference>
<gene>
    <name evidence="1" type="ORF">GCM10009737_03280</name>
</gene>
<dbReference type="Proteomes" id="UP001501612">
    <property type="component" value="Unassembled WGS sequence"/>
</dbReference>
<name>A0ABP5A7B1_9ACTN</name>
<accession>A0ABP5A7B1</accession>
<sequence length="42" mass="4879">MPAEDIPAGREERITWLYDWWDHIDDWVAQNRPTPLGGAGRS</sequence>
<proteinExistence type="predicted"/>
<evidence type="ECO:0000313" key="2">
    <source>
        <dbReference type="Proteomes" id="UP001501612"/>
    </source>
</evidence>
<evidence type="ECO:0000313" key="1">
    <source>
        <dbReference type="EMBL" id="GAA1905825.1"/>
    </source>
</evidence>
<reference evidence="2" key="1">
    <citation type="journal article" date="2019" name="Int. J. Syst. Evol. Microbiol.">
        <title>The Global Catalogue of Microorganisms (GCM) 10K type strain sequencing project: providing services to taxonomists for standard genome sequencing and annotation.</title>
        <authorList>
            <consortium name="The Broad Institute Genomics Platform"/>
            <consortium name="The Broad Institute Genome Sequencing Center for Infectious Disease"/>
            <person name="Wu L."/>
            <person name="Ma J."/>
        </authorList>
    </citation>
    <scope>NUCLEOTIDE SEQUENCE [LARGE SCALE GENOMIC DNA]</scope>
    <source>
        <strain evidence="2">JCM 14046</strain>
    </source>
</reference>
<keyword evidence="2" id="KW-1185">Reference proteome</keyword>